<keyword evidence="1" id="KW-1133">Transmembrane helix</keyword>
<name>A0A346B2M4_9FIRM</name>
<organism evidence="2 3">
    <name type="scientific">Megasphaera stantonii</name>
    <dbReference type="NCBI Taxonomy" id="2144175"/>
    <lineage>
        <taxon>Bacteria</taxon>
        <taxon>Bacillati</taxon>
        <taxon>Bacillota</taxon>
        <taxon>Negativicutes</taxon>
        <taxon>Veillonellales</taxon>
        <taxon>Veillonellaceae</taxon>
        <taxon>Megasphaera</taxon>
    </lineage>
</organism>
<evidence type="ECO:0000313" key="2">
    <source>
        <dbReference type="EMBL" id="AXL22367.1"/>
    </source>
</evidence>
<dbReference type="Pfam" id="PF05437">
    <property type="entry name" value="AzlD"/>
    <property type="match status" value="1"/>
</dbReference>
<dbReference type="PIRSF" id="PIRSF003203">
    <property type="entry name" value="AzlD"/>
    <property type="match status" value="1"/>
</dbReference>
<evidence type="ECO:0000256" key="1">
    <source>
        <dbReference type="SAM" id="Phobius"/>
    </source>
</evidence>
<keyword evidence="3" id="KW-1185">Reference proteome</keyword>
<sequence>MTPFEMLLTIGAIALGTMLTRFLPFLIFSKGNPPAFISYLGTVLPPAAVGLLVVYCLKDAVFTSYHALPELIAIALIVLLHKWRHSMFLSIGGGTAFYMFLVQVVFR</sequence>
<keyword evidence="1" id="KW-0472">Membrane</keyword>
<feature type="transmembrane region" description="Helical" evidence="1">
    <location>
        <begin position="87"/>
        <end position="106"/>
    </location>
</feature>
<dbReference type="KEGG" id="meg:DKB62_05130"/>
<keyword evidence="1" id="KW-0812">Transmembrane</keyword>
<feature type="transmembrane region" description="Helical" evidence="1">
    <location>
        <begin position="35"/>
        <end position="55"/>
    </location>
</feature>
<protein>
    <submittedName>
        <fullName evidence="2">Branched-chain amino acid transporter AzlD</fullName>
    </submittedName>
</protein>
<dbReference type="EMBL" id="CP029462">
    <property type="protein sequence ID" value="AXL22367.1"/>
    <property type="molecule type" value="Genomic_DNA"/>
</dbReference>
<feature type="transmembrane region" description="Helical" evidence="1">
    <location>
        <begin position="6"/>
        <end position="28"/>
    </location>
</feature>
<evidence type="ECO:0000313" key="3">
    <source>
        <dbReference type="Proteomes" id="UP000254337"/>
    </source>
</evidence>
<dbReference type="InterPro" id="IPR008407">
    <property type="entry name" value="Brnchd-chn_aa_trnsp_AzlD"/>
</dbReference>
<accession>A0A346B2M4</accession>
<dbReference type="Proteomes" id="UP000254337">
    <property type="component" value="Chromosome"/>
</dbReference>
<feature type="transmembrane region" description="Helical" evidence="1">
    <location>
        <begin position="61"/>
        <end position="80"/>
    </location>
</feature>
<dbReference type="AlphaFoldDB" id="A0A346B2M4"/>
<gene>
    <name evidence="2" type="ORF">DKB62_05130</name>
</gene>
<reference evidence="2 3" key="1">
    <citation type="submission" date="2018-05" db="EMBL/GenBank/DDBJ databases">
        <title>Complete genome sequence of Megasphaera sp. AJH120T, isolated from the ceca of a chicken.</title>
        <authorList>
            <person name="Maki J."/>
            <person name="Looft T."/>
        </authorList>
    </citation>
    <scope>NUCLEOTIDE SEQUENCE [LARGE SCALE GENOMIC DNA]</scope>
    <source>
        <strain evidence="2 3">AJH120</strain>
    </source>
</reference>
<proteinExistence type="predicted"/>
<dbReference type="OrthoDB" id="308265at2"/>